<dbReference type="RefSeq" id="WP_345932638.1">
    <property type="nucleotide sequence ID" value="NZ_JBBKTV010000003.1"/>
</dbReference>
<feature type="region of interest" description="Disordered" evidence="2">
    <location>
        <begin position="185"/>
        <end position="210"/>
    </location>
</feature>
<sequence length="289" mass="32033">MSWDPGYRDVWQAHQEKLAEAGRAAQALREAEMARDLAQDEAARADKTAEVDRLRDEKVAAETAVTALEMEVAQTDPQRAAWLDERIPPADGPAREADPLAMLGHETLSTVIEQAAHLDGAAMQVVATTIEALPTPGEVALWAESTSTAKLIETAETLGHAPGALPPEVLAANARLVERLDTFEQNRDDILARPETPPPTPELDERHARQQEALDRKLDEMRAMQEARIDRGDVRDPDALRAAMDAAAERERQMLEQRHEAERQRAAMEQAERAAMARREAEMLAARQR</sequence>
<organism evidence="3 4">
    <name type="scientific">Tistrella arctica</name>
    <dbReference type="NCBI Taxonomy" id="3133430"/>
    <lineage>
        <taxon>Bacteria</taxon>
        <taxon>Pseudomonadati</taxon>
        <taxon>Pseudomonadota</taxon>
        <taxon>Alphaproteobacteria</taxon>
        <taxon>Geminicoccales</taxon>
        <taxon>Geminicoccaceae</taxon>
        <taxon>Tistrella</taxon>
    </lineage>
</organism>
<comment type="caution">
    <text evidence="3">The sequence shown here is derived from an EMBL/GenBank/DDBJ whole genome shotgun (WGS) entry which is preliminary data.</text>
</comment>
<name>A0ABU9YGK0_9PROT</name>
<proteinExistence type="predicted"/>
<evidence type="ECO:0000256" key="2">
    <source>
        <dbReference type="SAM" id="MobiDB-lite"/>
    </source>
</evidence>
<evidence type="ECO:0000313" key="4">
    <source>
        <dbReference type="Proteomes" id="UP001413721"/>
    </source>
</evidence>
<reference evidence="3 4" key="1">
    <citation type="submission" date="2024-03" db="EMBL/GenBank/DDBJ databases">
        <title>High-quality draft genome sequencing of Tistrella sp. BH-R2-4.</title>
        <authorList>
            <person name="Dong C."/>
        </authorList>
    </citation>
    <scope>NUCLEOTIDE SEQUENCE [LARGE SCALE GENOMIC DNA]</scope>
    <source>
        <strain evidence="3 4">BH-R2-4</strain>
    </source>
</reference>
<feature type="coiled-coil region" evidence="1">
    <location>
        <begin position="28"/>
        <end position="71"/>
    </location>
</feature>
<keyword evidence="4" id="KW-1185">Reference proteome</keyword>
<accession>A0ABU9YGK0</accession>
<dbReference type="Proteomes" id="UP001413721">
    <property type="component" value="Unassembled WGS sequence"/>
</dbReference>
<evidence type="ECO:0000313" key="3">
    <source>
        <dbReference type="EMBL" id="MEN2987914.1"/>
    </source>
</evidence>
<gene>
    <name evidence="3" type="ORF">WG926_06340</name>
</gene>
<feature type="compositionally biased region" description="Basic and acidic residues" evidence="2">
    <location>
        <begin position="247"/>
        <end position="282"/>
    </location>
</feature>
<dbReference type="EMBL" id="JBBKTW010000002">
    <property type="protein sequence ID" value="MEN2987914.1"/>
    <property type="molecule type" value="Genomic_DNA"/>
</dbReference>
<feature type="region of interest" description="Disordered" evidence="2">
    <location>
        <begin position="245"/>
        <end position="289"/>
    </location>
</feature>
<evidence type="ECO:0000256" key="1">
    <source>
        <dbReference type="SAM" id="Coils"/>
    </source>
</evidence>
<keyword evidence="1" id="KW-0175">Coiled coil</keyword>
<protein>
    <submittedName>
        <fullName evidence="3">Uncharacterized protein</fullName>
    </submittedName>
</protein>